<evidence type="ECO:0000313" key="1">
    <source>
        <dbReference type="EMBL" id="KAG0526197.1"/>
    </source>
</evidence>
<proteinExistence type="predicted"/>
<sequence length="40" mass="4597">MQSSYNTASLLNLDKYKGRHQIPGTYIYLNYLLLGASIYL</sequence>
<dbReference type="Proteomes" id="UP000807115">
    <property type="component" value="Chromosome 6"/>
</dbReference>
<dbReference type="EMBL" id="CM027685">
    <property type="protein sequence ID" value="KAG0526197.1"/>
    <property type="molecule type" value="Genomic_DNA"/>
</dbReference>
<comment type="caution">
    <text evidence="1">The sequence shown here is derived from an EMBL/GenBank/DDBJ whole genome shotgun (WGS) entry which is preliminary data.</text>
</comment>
<dbReference type="AlphaFoldDB" id="A0A921UBR3"/>
<reference evidence="1" key="2">
    <citation type="submission" date="2020-10" db="EMBL/GenBank/DDBJ databases">
        <authorList>
            <person name="Cooper E.A."/>
            <person name="Brenton Z.W."/>
            <person name="Flinn B.S."/>
            <person name="Jenkins J."/>
            <person name="Shu S."/>
            <person name="Flowers D."/>
            <person name="Luo F."/>
            <person name="Wang Y."/>
            <person name="Xia P."/>
            <person name="Barry K."/>
            <person name="Daum C."/>
            <person name="Lipzen A."/>
            <person name="Yoshinaga Y."/>
            <person name="Schmutz J."/>
            <person name="Saski C."/>
            <person name="Vermerris W."/>
            <person name="Kresovich S."/>
        </authorList>
    </citation>
    <scope>NUCLEOTIDE SEQUENCE</scope>
</reference>
<name>A0A921UBR3_SORBI</name>
<evidence type="ECO:0000313" key="2">
    <source>
        <dbReference type="Proteomes" id="UP000807115"/>
    </source>
</evidence>
<accession>A0A921UBR3</accession>
<organism evidence="1 2">
    <name type="scientific">Sorghum bicolor</name>
    <name type="common">Sorghum</name>
    <name type="synonym">Sorghum vulgare</name>
    <dbReference type="NCBI Taxonomy" id="4558"/>
    <lineage>
        <taxon>Eukaryota</taxon>
        <taxon>Viridiplantae</taxon>
        <taxon>Streptophyta</taxon>
        <taxon>Embryophyta</taxon>
        <taxon>Tracheophyta</taxon>
        <taxon>Spermatophyta</taxon>
        <taxon>Magnoliopsida</taxon>
        <taxon>Liliopsida</taxon>
        <taxon>Poales</taxon>
        <taxon>Poaceae</taxon>
        <taxon>PACMAD clade</taxon>
        <taxon>Panicoideae</taxon>
        <taxon>Andropogonodae</taxon>
        <taxon>Andropogoneae</taxon>
        <taxon>Sorghinae</taxon>
        <taxon>Sorghum</taxon>
    </lineage>
</organism>
<gene>
    <name evidence="1" type="ORF">BDA96_06G124600</name>
</gene>
<protein>
    <submittedName>
        <fullName evidence="1">Uncharacterized protein</fullName>
    </submittedName>
</protein>
<reference evidence="1" key="1">
    <citation type="journal article" date="2019" name="BMC Genomics">
        <title>A new reference genome for Sorghum bicolor reveals high levels of sequence similarity between sweet and grain genotypes: implications for the genetics of sugar metabolism.</title>
        <authorList>
            <person name="Cooper E.A."/>
            <person name="Brenton Z.W."/>
            <person name="Flinn B.S."/>
            <person name="Jenkins J."/>
            <person name="Shu S."/>
            <person name="Flowers D."/>
            <person name="Luo F."/>
            <person name="Wang Y."/>
            <person name="Xia P."/>
            <person name="Barry K."/>
            <person name="Daum C."/>
            <person name="Lipzen A."/>
            <person name="Yoshinaga Y."/>
            <person name="Schmutz J."/>
            <person name="Saski C."/>
            <person name="Vermerris W."/>
            <person name="Kresovich S."/>
        </authorList>
    </citation>
    <scope>NUCLEOTIDE SEQUENCE</scope>
</reference>